<sequence length="1011" mass="116085">MHNYSFYPQLVLRTPTSSFDTNINFERLSEAIKDRAFMEAVYLASPVLFRAAMDVKDFSLKENQNIAYSLAKYLMRSRTRCTPFGLFAGVGVVNWGSSTNITISNCSDRHTRLDMDYLCALALYLVKIDCVRQSVSFSPNSSIYLIDDDIRYIEYNYIGGIREHQISSIKNNEYISAVLSIARSGANMQEIVSTIGSEDISEEEAFSFVNELIDCQLLISELDPAITGAEFLSQILSVLNQVRLKDPQLVSILDKLCKTEALLLKLDNRMANGTDFYLQIIELLKAIGVPFDESKLFQVDKNIVTSSSTIDSKFQLGILNAIKQLSSLSGDLQRPNISNFIARFYDRYEDEEVSLLHALDTEMGVGYLDNIAGDFTPLIDGVRLTETKGIDKISWTENQKKIFRLLNRTYINKKYEVMFSEFGFEESNVKPDLCASSSVMFRIVNEKQIVLENVGGSSAANLIGRFAHAHAGIKAMVIDIAQQEQDLNNEVVFAEIVHLPESRIGNILLRPGFRDYEIPFLANSSKDIDHQFLLKDIFISVRHNKIFLRHKPSNTLIVPRLGSAHNFTYNALPVYQFLCDLQTQNFQAGVGFSWGDIGKEFTFLPRVVLDNVILSPAMWQFNHRQILRICKLESVEDILKWRNEESLPSTFLFTEGDNELFIDTSNCVLFDIFKSAIKNKTWVVLKESFLNNAMPTKNAQGEHVANQFVAALIRNEPVYTNLNLELNNEEIKRNFSIGSEWLYLKFYCGAKSADNILQNGIKWVVEKAQSEKWIDKWFFIRYTDPNSHIRVRFHLTNSSHLQSIVDLVKLYVKPFEGIWKIQTDTYKRELERYGYNTISQAETIFYLDSTAYLDFLEATDGDLREGTKWLWGLRSIDKLLNIFGYSLQNKKNLVESIRNGFAAEFRMNQDLKSQLDKKYRENKKEIGEFLENSDNYLDEIWDSRMGVLEKTANEIGTLNPKVDQLLASFIHMHINRLVSSNQRLHELLMYDFLLRNYISQIARQKKQTVTA</sequence>
<dbReference type="Pfam" id="PF04738">
    <property type="entry name" value="Lant_dehydr_N"/>
    <property type="match status" value="1"/>
</dbReference>
<dbReference type="Pfam" id="PF14028">
    <property type="entry name" value="Lant_dehydr_C"/>
    <property type="match status" value="1"/>
</dbReference>
<evidence type="ECO:0000259" key="1">
    <source>
        <dbReference type="Pfam" id="PF04738"/>
    </source>
</evidence>
<dbReference type="InterPro" id="IPR006827">
    <property type="entry name" value="Lant_deHydtase_N"/>
</dbReference>
<protein>
    <submittedName>
        <fullName evidence="3">Lantibiotic dehydratase</fullName>
    </submittedName>
</protein>
<dbReference type="EMBL" id="JBHRYQ010000001">
    <property type="protein sequence ID" value="MFC3811755.1"/>
    <property type="molecule type" value="Genomic_DNA"/>
</dbReference>
<dbReference type="Proteomes" id="UP001595616">
    <property type="component" value="Unassembled WGS sequence"/>
</dbReference>
<dbReference type="NCBIfam" id="TIGR03891">
    <property type="entry name" value="thiopep_ocin"/>
    <property type="match status" value="1"/>
</dbReference>
<evidence type="ECO:0000259" key="2">
    <source>
        <dbReference type="Pfam" id="PF14028"/>
    </source>
</evidence>
<evidence type="ECO:0000313" key="4">
    <source>
        <dbReference type="Proteomes" id="UP001595616"/>
    </source>
</evidence>
<reference evidence="4" key="1">
    <citation type="journal article" date="2019" name="Int. J. Syst. Evol. Microbiol.">
        <title>The Global Catalogue of Microorganisms (GCM) 10K type strain sequencing project: providing services to taxonomists for standard genome sequencing and annotation.</title>
        <authorList>
            <consortium name="The Broad Institute Genomics Platform"/>
            <consortium name="The Broad Institute Genome Sequencing Center for Infectious Disease"/>
            <person name="Wu L."/>
            <person name="Ma J."/>
        </authorList>
    </citation>
    <scope>NUCLEOTIDE SEQUENCE [LARGE SCALE GENOMIC DNA]</scope>
    <source>
        <strain evidence="4">CECT 7956</strain>
    </source>
</reference>
<keyword evidence="4" id="KW-1185">Reference proteome</keyword>
<feature type="domain" description="Thiopeptide-type bacteriocin biosynthesis" evidence="2">
    <location>
        <begin position="741"/>
        <end position="996"/>
    </location>
</feature>
<name>A0ABV7YXJ4_9BACT</name>
<accession>A0ABV7YXJ4</accession>
<comment type="caution">
    <text evidence="3">The sequence shown here is derived from an EMBL/GenBank/DDBJ whole genome shotgun (WGS) entry which is preliminary data.</text>
</comment>
<evidence type="ECO:0000313" key="3">
    <source>
        <dbReference type="EMBL" id="MFC3811755.1"/>
    </source>
</evidence>
<gene>
    <name evidence="3" type="ORF">ACFOOI_13915</name>
</gene>
<dbReference type="InterPro" id="IPR023809">
    <property type="entry name" value="Thiopep_bacteriocin_synth_dom"/>
</dbReference>
<feature type="domain" description="Lantibiotic dehydratase N-terminal" evidence="1">
    <location>
        <begin position="34"/>
        <end position="666"/>
    </location>
</feature>
<organism evidence="3 4">
    <name type="scientific">Lacihabitans lacunae</name>
    <dbReference type="NCBI Taxonomy" id="1028214"/>
    <lineage>
        <taxon>Bacteria</taxon>
        <taxon>Pseudomonadati</taxon>
        <taxon>Bacteroidota</taxon>
        <taxon>Cytophagia</taxon>
        <taxon>Cytophagales</taxon>
        <taxon>Leadbetterellaceae</taxon>
        <taxon>Lacihabitans</taxon>
    </lineage>
</organism>
<proteinExistence type="predicted"/>
<dbReference type="RefSeq" id="WP_379838598.1">
    <property type="nucleotide sequence ID" value="NZ_JBHRYQ010000001.1"/>
</dbReference>